<dbReference type="GO" id="GO:0009432">
    <property type="term" value="P:SOS response"/>
    <property type="evidence" value="ECO:0007669"/>
    <property type="project" value="UniProtKB-KW"/>
</dbReference>
<dbReference type="GO" id="GO:0003887">
    <property type="term" value="F:DNA-directed DNA polymerase activity"/>
    <property type="evidence" value="ECO:0007669"/>
    <property type="project" value="TreeGrafter"/>
</dbReference>
<dbReference type="EMBL" id="QRBF01000001">
    <property type="protein sequence ID" value="RDS85889.1"/>
    <property type="molecule type" value="Genomic_DNA"/>
</dbReference>
<proteinExistence type="inferred from homology"/>
<sequence length="446" mass="49065">MLALVDANSFYCSAERVFRPDLNGRAVVVLSNNDGCVVSRTSEAKVLGVPMGAPWFQLRDQARRSHWDLTAFSSNYTLYGDMSRRFMNVLAQFVPPEDQSVYSIDESFLDFSKHTHLHPNATALGHTIRERVRVWTGLPVCVGFGGTQTLAKMANHVAKKQPRWMGVCDLTSLSEPALHALLSEVPVGDVWGIGRRLSAQLIDGGIATAADLRAADARRLRERFSVVVERTVRELQGTRCLGWETEPPAKKQIISSRSFGAPLYTADDLMAPVHAHAARAAEKARAQGSVAGRVGVWLTTNPFRPQDPQHTPSRSVALPAPSADTAVLAAWSTALLRSIVRPGYRYVKAGVVLDDLRPHTEHQGSLFDAPRPGRAAQADRAASRGEEWDAKRAQLMHVLDAANTKWGSGHLGVGWSGIRAKQDWSMKRDMLSPCYTTDWDEVRTVS</sequence>
<reference evidence="8 9" key="1">
    <citation type="submission" date="2018-07" db="EMBL/GenBank/DDBJ databases">
        <title>Dyella monticola sp. nov. and Dyella psychrodurans sp. nov. isolated from monsoon evergreen broad-leaved forest soil of Dinghu Mountain, China.</title>
        <authorList>
            <person name="Gao Z."/>
            <person name="Qiu L."/>
        </authorList>
    </citation>
    <scope>NUCLEOTIDE SEQUENCE [LARGE SCALE GENOMIC DNA]</scope>
    <source>
        <strain evidence="8 9">4MSK11</strain>
    </source>
</reference>
<dbReference type="Gene3D" id="1.10.150.20">
    <property type="entry name" value="5' to 3' exonuclease, C-terminal subdomain"/>
    <property type="match status" value="1"/>
</dbReference>
<dbReference type="GO" id="GO:0003684">
    <property type="term" value="F:damaged DNA binding"/>
    <property type="evidence" value="ECO:0007669"/>
    <property type="project" value="InterPro"/>
</dbReference>
<protein>
    <submittedName>
        <fullName evidence="8">Y-family DNA polymerase</fullName>
    </submittedName>
</protein>
<gene>
    <name evidence="8" type="ORF">DWU99_01025</name>
</gene>
<keyword evidence="3" id="KW-0741">SOS mutagenesis</keyword>
<evidence type="ECO:0000259" key="7">
    <source>
        <dbReference type="PROSITE" id="PS50173"/>
    </source>
</evidence>
<evidence type="ECO:0000256" key="1">
    <source>
        <dbReference type="ARBA" id="ARBA00010945"/>
    </source>
</evidence>
<dbReference type="GO" id="GO:0006281">
    <property type="term" value="P:DNA repair"/>
    <property type="evidence" value="ECO:0007669"/>
    <property type="project" value="UniProtKB-KW"/>
</dbReference>
<dbReference type="InterPro" id="IPR001126">
    <property type="entry name" value="UmuC"/>
</dbReference>
<keyword evidence="4" id="KW-0234">DNA repair</keyword>
<comment type="caution">
    <text evidence="8">The sequence shown here is derived from an EMBL/GenBank/DDBJ whole genome shotgun (WGS) entry which is preliminary data.</text>
</comment>
<dbReference type="InterPro" id="IPR043502">
    <property type="entry name" value="DNA/RNA_pol_sf"/>
</dbReference>
<name>A0A370XBW0_9GAMM</name>
<evidence type="ECO:0000256" key="3">
    <source>
        <dbReference type="ARBA" id="ARBA00023199"/>
    </source>
</evidence>
<dbReference type="AlphaFoldDB" id="A0A370XBW0"/>
<evidence type="ECO:0000313" key="8">
    <source>
        <dbReference type="EMBL" id="RDS85889.1"/>
    </source>
</evidence>
<evidence type="ECO:0000256" key="2">
    <source>
        <dbReference type="ARBA" id="ARBA00022763"/>
    </source>
</evidence>
<dbReference type="RefSeq" id="WP_115476140.1">
    <property type="nucleotide sequence ID" value="NZ_QRBF01000001.1"/>
</dbReference>
<keyword evidence="2" id="KW-0227">DNA damage</keyword>
<dbReference type="OrthoDB" id="9808813at2"/>
<dbReference type="Gene3D" id="3.30.70.270">
    <property type="match status" value="1"/>
</dbReference>
<dbReference type="PROSITE" id="PS50173">
    <property type="entry name" value="UMUC"/>
    <property type="match status" value="1"/>
</dbReference>
<feature type="domain" description="UmuC" evidence="7">
    <location>
        <begin position="2"/>
        <end position="194"/>
    </location>
</feature>
<organism evidence="8 9">
    <name type="scientific">Dyella psychrodurans</name>
    <dbReference type="NCBI Taxonomy" id="1927960"/>
    <lineage>
        <taxon>Bacteria</taxon>
        <taxon>Pseudomonadati</taxon>
        <taxon>Pseudomonadota</taxon>
        <taxon>Gammaproteobacteria</taxon>
        <taxon>Lysobacterales</taxon>
        <taxon>Rhodanobacteraceae</taxon>
        <taxon>Dyella</taxon>
    </lineage>
</organism>
<dbReference type="Pfam" id="PF00817">
    <property type="entry name" value="IMS"/>
    <property type="match status" value="1"/>
</dbReference>
<keyword evidence="5" id="KW-0742">SOS response</keyword>
<evidence type="ECO:0000256" key="5">
    <source>
        <dbReference type="ARBA" id="ARBA00023236"/>
    </source>
</evidence>
<keyword evidence="9" id="KW-1185">Reference proteome</keyword>
<dbReference type="Pfam" id="PF11799">
    <property type="entry name" value="IMS_C"/>
    <property type="match status" value="1"/>
</dbReference>
<accession>A0A370XBW0</accession>
<dbReference type="CDD" id="cd01700">
    <property type="entry name" value="PolY_Pol_V_umuC"/>
    <property type="match status" value="1"/>
</dbReference>
<dbReference type="GO" id="GO:0042276">
    <property type="term" value="P:error-prone translesion synthesis"/>
    <property type="evidence" value="ECO:0007669"/>
    <property type="project" value="TreeGrafter"/>
</dbReference>
<dbReference type="Gene3D" id="3.40.1170.60">
    <property type="match status" value="1"/>
</dbReference>
<dbReference type="InterPro" id="IPR025188">
    <property type="entry name" value="DUF4113"/>
</dbReference>
<dbReference type="SUPFAM" id="SSF56672">
    <property type="entry name" value="DNA/RNA polymerases"/>
    <property type="match status" value="1"/>
</dbReference>
<feature type="region of interest" description="Disordered" evidence="6">
    <location>
        <begin position="362"/>
        <end position="385"/>
    </location>
</feature>
<comment type="similarity">
    <text evidence="1">Belongs to the DNA polymerase type-Y family.</text>
</comment>
<dbReference type="PANTHER" id="PTHR11076:SF34">
    <property type="entry name" value="PROTEIN UMUC"/>
    <property type="match status" value="1"/>
</dbReference>
<dbReference type="InterPro" id="IPR017961">
    <property type="entry name" value="DNA_pol_Y-fam_little_finger"/>
</dbReference>
<evidence type="ECO:0000256" key="4">
    <source>
        <dbReference type="ARBA" id="ARBA00023204"/>
    </source>
</evidence>
<evidence type="ECO:0000256" key="6">
    <source>
        <dbReference type="SAM" id="MobiDB-lite"/>
    </source>
</evidence>
<dbReference type="Pfam" id="PF13438">
    <property type="entry name" value="DUF4113"/>
    <property type="match status" value="1"/>
</dbReference>
<dbReference type="GO" id="GO:0005829">
    <property type="term" value="C:cytosol"/>
    <property type="evidence" value="ECO:0007669"/>
    <property type="project" value="TreeGrafter"/>
</dbReference>
<dbReference type="InterPro" id="IPR043128">
    <property type="entry name" value="Rev_trsase/Diguanyl_cyclase"/>
</dbReference>
<dbReference type="Proteomes" id="UP000255334">
    <property type="component" value="Unassembled WGS sequence"/>
</dbReference>
<dbReference type="InterPro" id="IPR050116">
    <property type="entry name" value="DNA_polymerase-Y"/>
</dbReference>
<dbReference type="PANTHER" id="PTHR11076">
    <property type="entry name" value="DNA REPAIR POLYMERASE UMUC / TRANSFERASE FAMILY MEMBER"/>
    <property type="match status" value="1"/>
</dbReference>
<evidence type="ECO:0000313" key="9">
    <source>
        <dbReference type="Proteomes" id="UP000255334"/>
    </source>
</evidence>